<dbReference type="PRINTS" id="PR00344">
    <property type="entry name" value="BCTRLSENSOR"/>
</dbReference>
<dbReference type="InterPro" id="IPR004358">
    <property type="entry name" value="Sig_transdc_His_kin-like_C"/>
</dbReference>
<evidence type="ECO:0000256" key="3">
    <source>
        <dbReference type="ARBA" id="ARBA00022553"/>
    </source>
</evidence>
<evidence type="ECO:0000256" key="6">
    <source>
        <dbReference type="ARBA" id="ARBA00023012"/>
    </source>
</evidence>
<dbReference type="InterPro" id="IPR013656">
    <property type="entry name" value="PAS_4"/>
</dbReference>
<dbReference type="InterPro" id="IPR005467">
    <property type="entry name" value="His_kinase_dom"/>
</dbReference>
<keyword evidence="5" id="KW-0418">Kinase</keyword>
<dbReference type="PROSITE" id="PS50109">
    <property type="entry name" value="HIS_KIN"/>
    <property type="match status" value="1"/>
</dbReference>
<proteinExistence type="predicted"/>
<keyword evidence="6" id="KW-0902">Two-component regulatory system</keyword>
<dbReference type="OrthoDB" id="8127at2157"/>
<evidence type="ECO:0000313" key="10">
    <source>
        <dbReference type="EMBL" id="MBV0922917.1"/>
    </source>
</evidence>
<dbReference type="InterPro" id="IPR000014">
    <property type="entry name" value="PAS"/>
</dbReference>
<dbReference type="EMBL" id="JAHQXF010000001">
    <property type="protein sequence ID" value="MBV0922917.1"/>
    <property type="molecule type" value="Genomic_DNA"/>
</dbReference>
<feature type="transmembrane region" description="Helical" evidence="7">
    <location>
        <begin position="70"/>
        <end position="89"/>
    </location>
</feature>
<dbReference type="GO" id="GO:0000155">
    <property type="term" value="F:phosphorelay sensor kinase activity"/>
    <property type="evidence" value="ECO:0007669"/>
    <property type="project" value="InterPro"/>
</dbReference>
<feature type="domain" description="Histidine kinase" evidence="8">
    <location>
        <begin position="353"/>
        <end position="545"/>
    </location>
</feature>
<feature type="transmembrane region" description="Helical" evidence="7">
    <location>
        <begin position="38"/>
        <end position="58"/>
    </location>
</feature>
<dbReference type="PROSITE" id="PS50112">
    <property type="entry name" value="PAS"/>
    <property type="match status" value="1"/>
</dbReference>
<evidence type="ECO:0000256" key="2">
    <source>
        <dbReference type="ARBA" id="ARBA00012438"/>
    </source>
</evidence>
<evidence type="ECO:0000256" key="4">
    <source>
        <dbReference type="ARBA" id="ARBA00022679"/>
    </source>
</evidence>
<dbReference type="Pfam" id="PF02518">
    <property type="entry name" value="HATPase_c"/>
    <property type="match status" value="1"/>
</dbReference>
<dbReference type="CDD" id="cd00075">
    <property type="entry name" value="HATPase"/>
    <property type="match status" value="1"/>
</dbReference>
<name>A0A8J8C2C6_9EURY</name>
<comment type="catalytic activity">
    <reaction evidence="1">
        <text>ATP + protein L-histidine = ADP + protein N-phospho-L-histidine.</text>
        <dbReference type="EC" id="2.7.13.3"/>
    </reaction>
</comment>
<evidence type="ECO:0000256" key="1">
    <source>
        <dbReference type="ARBA" id="ARBA00000085"/>
    </source>
</evidence>
<dbReference type="PANTHER" id="PTHR43711">
    <property type="entry name" value="TWO-COMPONENT HISTIDINE KINASE"/>
    <property type="match status" value="1"/>
</dbReference>
<dbReference type="SUPFAM" id="SSF55874">
    <property type="entry name" value="ATPase domain of HSP90 chaperone/DNA topoisomerase II/histidine kinase"/>
    <property type="match status" value="1"/>
</dbReference>
<keyword evidence="7" id="KW-0812">Transmembrane</keyword>
<dbReference type="InterPro" id="IPR036890">
    <property type="entry name" value="HATPase_C_sf"/>
</dbReference>
<dbReference type="SUPFAM" id="SSF47384">
    <property type="entry name" value="Homodimeric domain of signal transducing histidine kinase"/>
    <property type="match status" value="1"/>
</dbReference>
<feature type="transmembrane region" description="Helical" evidence="7">
    <location>
        <begin position="177"/>
        <end position="197"/>
    </location>
</feature>
<evidence type="ECO:0000256" key="7">
    <source>
        <dbReference type="SAM" id="Phobius"/>
    </source>
</evidence>
<dbReference type="InterPro" id="IPR050736">
    <property type="entry name" value="Sensor_HK_Regulatory"/>
</dbReference>
<evidence type="ECO:0000259" key="8">
    <source>
        <dbReference type="PROSITE" id="PS50109"/>
    </source>
</evidence>
<dbReference type="RefSeq" id="WP_162316086.1">
    <property type="nucleotide sequence ID" value="NZ_JAHQXF010000001.1"/>
</dbReference>
<comment type="caution">
    <text evidence="10">The sequence shown here is derived from an EMBL/GenBank/DDBJ whole genome shotgun (WGS) entry which is preliminary data.</text>
</comment>
<sequence>MVSVFVGYAFVLVASGVFVAALAMYAWDRRDRVGAKPLSVLLIGQTIWCGCAAAAVLSRGTWWALFWSRAWYVGIVVTVAGLFVFALEYTGHEKWLGWRTYALLAVEPALLLAVAAVAPELLYTVEGRSTAEMLGWVVVSGDVFWAHVAYSYLLVAVSSVLIAQFALSSGELYRKQVYGLLAAIAVPWTGNALYLFGDVGVDTTPVTFAATGAALSWAVLRAGFLDISPIAHQKVVESLNSAVFVIDGEGRLTEVNDAGRQLLDGDGVVNEPVADAFADWPALRDTAVLEVSSETRTEIDRGDRYFDVHVTPLYDDRDHRIGRLILVHEMTEQKTRERQLEHRNQQLDRFASVVSHDLRNPLNVADGSLELARETGSPQHFDRLERSLGRMDQLIGEMLTLARGGSVTDEATISLAAVAQKAWGHVETRGATLRVDTDRAVVGNEEQLLQLLENAFRNGVEHGGDGVTMTITADDDGFYVADDGEGIPEAERESVFEHGFTTSEEGTGLGLAIIEHVAEAHGWHATITESDAGGARLAITGVETKTDGAANAAVEERSRN</sequence>
<dbReference type="SMART" id="SM00387">
    <property type="entry name" value="HATPase_c"/>
    <property type="match status" value="1"/>
</dbReference>
<gene>
    <name evidence="10" type="ORF">KTS45_01765</name>
</gene>
<accession>A0A8J8C2C6</accession>
<feature type="transmembrane region" description="Helical" evidence="7">
    <location>
        <begin position="143"/>
        <end position="165"/>
    </location>
</feature>
<dbReference type="Gene3D" id="3.30.450.20">
    <property type="entry name" value="PAS domain"/>
    <property type="match status" value="1"/>
</dbReference>
<dbReference type="SMART" id="SM00388">
    <property type="entry name" value="HisKA"/>
    <property type="match status" value="1"/>
</dbReference>
<dbReference type="PANTHER" id="PTHR43711:SF1">
    <property type="entry name" value="HISTIDINE KINASE 1"/>
    <property type="match status" value="1"/>
</dbReference>
<dbReference type="SUPFAM" id="SSF55785">
    <property type="entry name" value="PYP-like sensor domain (PAS domain)"/>
    <property type="match status" value="1"/>
</dbReference>
<organism evidence="10 11">
    <name type="scientific">Haloarcula limicola</name>
    <dbReference type="NCBI Taxonomy" id="1429915"/>
    <lineage>
        <taxon>Archaea</taxon>
        <taxon>Methanobacteriati</taxon>
        <taxon>Methanobacteriota</taxon>
        <taxon>Stenosarchaea group</taxon>
        <taxon>Halobacteria</taxon>
        <taxon>Halobacteriales</taxon>
        <taxon>Haloarculaceae</taxon>
        <taxon>Haloarcula</taxon>
    </lineage>
</organism>
<feature type="transmembrane region" description="Helical" evidence="7">
    <location>
        <begin position="6"/>
        <end position="26"/>
    </location>
</feature>
<evidence type="ECO:0000313" key="11">
    <source>
        <dbReference type="Proteomes" id="UP000766550"/>
    </source>
</evidence>
<feature type="transmembrane region" description="Helical" evidence="7">
    <location>
        <begin position="101"/>
        <end position="123"/>
    </location>
</feature>
<dbReference type="Pfam" id="PF00512">
    <property type="entry name" value="HisKA"/>
    <property type="match status" value="1"/>
</dbReference>
<dbReference type="InterPro" id="IPR031621">
    <property type="entry name" value="HisKA_7TM"/>
</dbReference>
<feature type="transmembrane region" description="Helical" evidence="7">
    <location>
        <begin position="203"/>
        <end position="224"/>
    </location>
</feature>
<dbReference type="Gene3D" id="1.10.287.130">
    <property type="match status" value="1"/>
</dbReference>
<dbReference type="Pfam" id="PF16927">
    <property type="entry name" value="HisKA_7TM"/>
    <property type="match status" value="1"/>
</dbReference>
<dbReference type="EC" id="2.7.13.3" evidence="2"/>
<dbReference type="InterPro" id="IPR003661">
    <property type="entry name" value="HisK_dim/P_dom"/>
</dbReference>
<dbReference type="Proteomes" id="UP000766550">
    <property type="component" value="Unassembled WGS sequence"/>
</dbReference>
<keyword evidence="3" id="KW-0597">Phosphoprotein</keyword>
<evidence type="ECO:0000259" key="9">
    <source>
        <dbReference type="PROSITE" id="PS50112"/>
    </source>
</evidence>
<dbReference type="InterPro" id="IPR003594">
    <property type="entry name" value="HATPase_dom"/>
</dbReference>
<keyword evidence="7" id="KW-0472">Membrane</keyword>
<feature type="domain" description="PAS" evidence="9">
    <location>
        <begin position="228"/>
        <end position="263"/>
    </location>
</feature>
<dbReference type="InterPro" id="IPR036097">
    <property type="entry name" value="HisK_dim/P_sf"/>
</dbReference>
<keyword evidence="11" id="KW-1185">Reference proteome</keyword>
<dbReference type="Gene3D" id="3.30.565.10">
    <property type="entry name" value="Histidine kinase-like ATPase, C-terminal domain"/>
    <property type="match status" value="1"/>
</dbReference>
<evidence type="ECO:0000256" key="5">
    <source>
        <dbReference type="ARBA" id="ARBA00022777"/>
    </source>
</evidence>
<dbReference type="Pfam" id="PF08448">
    <property type="entry name" value="PAS_4"/>
    <property type="match status" value="1"/>
</dbReference>
<protein>
    <recommendedName>
        <fullName evidence="2">histidine kinase</fullName>
        <ecNumber evidence="2">2.7.13.3</ecNumber>
    </recommendedName>
</protein>
<keyword evidence="7" id="KW-1133">Transmembrane helix</keyword>
<dbReference type="InterPro" id="IPR035965">
    <property type="entry name" value="PAS-like_dom_sf"/>
</dbReference>
<reference evidence="10 11" key="1">
    <citation type="submission" date="2021-06" db="EMBL/GenBank/DDBJ databases">
        <title>New haloarchaea isolates fom saline soil.</title>
        <authorList>
            <person name="Duran-Viseras A."/>
            <person name="Sanchez-Porro C.S."/>
            <person name="Ventosa A."/>
        </authorList>
    </citation>
    <scope>NUCLEOTIDE SEQUENCE [LARGE SCALE GENOMIC DNA]</scope>
    <source>
        <strain evidence="10 11">JCM 183640</strain>
    </source>
</reference>
<keyword evidence="4" id="KW-0808">Transferase</keyword>
<dbReference type="AlphaFoldDB" id="A0A8J8C2C6"/>
<dbReference type="CDD" id="cd00082">
    <property type="entry name" value="HisKA"/>
    <property type="match status" value="1"/>
</dbReference>